<evidence type="ECO:0000256" key="7">
    <source>
        <dbReference type="SAM" id="Phobius"/>
    </source>
</evidence>
<dbReference type="EMBL" id="JAODAN010000001">
    <property type="protein sequence ID" value="KAK1927725.1"/>
    <property type="molecule type" value="Genomic_DNA"/>
</dbReference>
<dbReference type="PROSITE" id="PS50850">
    <property type="entry name" value="MFS"/>
    <property type="match status" value="1"/>
</dbReference>
<dbReference type="InterPro" id="IPR011701">
    <property type="entry name" value="MFS"/>
</dbReference>
<evidence type="ECO:0000256" key="3">
    <source>
        <dbReference type="ARBA" id="ARBA00022692"/>
    </source>
</evidence>
<dbReference type="SUPFAM" id="SSF103473">
    <property type="entry name" value="MFS general substrate transporter"/>
    <property type="match status" value="1"/>
</dbReference>
<dbReference type="Proteomes" id="UP001182556">
    <property type="component" value="Unassembled WGS sequence"/>
</dbReference>
<proteinExistence type="predicted"/>
<feature type="region of interest" description="Disordered" evidence="6">
    <location>
        <begin position="1"/>
        <end position="24"/>
    </location>
</feature>
<feature type="transmembrane region" description="Helical" evidence="7">
    <location>
        <begin position="418"/>
        <end position="440"/>
    </location>
</feature>
<evidence type="ECO:0000313" key="10">
    <source>
        <dbReference type="Proteomes" id="UP001182556"/>
    </source>
</evidence>
<protein>
    <submittedName>
        <fullName evidence="9">Nicotinamide mononucleotide permease</fullName>
    </submittedName>
</protein>
<feature type="transmembrane region" description="Helical" evidence="7">
    <location>
        <begin position="129"/>
        <end position="149"/>
    </location>
</feature>
<dbReference type="FunFam" id="1.20.1250.20:FF:000013">
    <property type="entry name" value="MFS general substrate transporter"/>
    <property type="match status" value="1"/>
</dbReference>
<evidence type="ECO:0000256" key="1">
    <source>
        <dbReference type="ARBA" id="ARBA00004141"/>
    </source>
</evidence>
<accession>A0AAD9L941</accession>
<feature type="transmembrane region" description="Helical" evidence="7">
    <location>
        <begin position="385"/>
        <end position="406"/>
    </location>
</feature>
<feature type="domain" description="Major facilitator superfamily (MFS) profile" evidence="8">
    <location>
        <begin position="63"/>
        <end position="476"/>
    </location>
</feature>
<evidence type="ECO:0000256" key="5">
    <source>
        <dbReference type="ARBA" id="ARBA00023136"/>
    </source>
</evidence>
<sequence length="502" mass="55150">MQTDDEKASIRQLESGHEIGTKGEYDGADRHLAVEMPASLVGLTDEEREAVDRAATRKLDILLMPTLVALYILNYLDRQNIASAKIANIHKDLGLSAQQYSTAVAVLFAGYVGFQVPSNMLASKIKWPGIYICVWCGLWGAVSACTGAVHNFAGLAVCRTVLGITEAAFFPGAVYLVSTFYEKKRMALRTAILYSGSQIGNAFGGLFALAILQLDGAHGLEGWRWLFIVEGIMTIGLAIIFATFIPNTPQHIRWLTPVEKDQLLYRLEVDRGTKDATDEISVWTGLWLAVTDIKTWLLCSILQMNYIAASVTNFFPIVVAGLGFNRTTTLAITAPPYLICCAAILVNGWHSDKKRERWLHIICPFFITIIGNVIALSTTNTAARYFAMCILPPSFYSASIVILTWISSSITGPNVKRAVVYALINALCNTPNIWTSYLYGNNGPRFILAFSVDLAASVGVILCGTVTWLYLRRQNRLLDAGVDTGKHGPSKVQLDAGFRYQL</sequence>
<feature type="transmembrane region" description="Helical" evidence="7">
    <location>
        <begin position="193"/>
        <end position="213"/>
    </location>
</feature>
<dbReference type="AlphaFoldDB" id="A0AAD9L941"/>
<dbReference type="GO" id="GO:0022857">
    <property type="term" value="F:transmembrane transporter activity"/>
    <property type="evidence" value="ECO:0007669"/>
    <property type="project" value="InterPro"/>
</dbReference>
<dbReference type="InterPro" id="IPR020846">
    <property type="entry name" value="MFS_dom"/>
</dbReference>
<reference evidence="9" key="1">
    <citation type="submission" date="2023-02" db="EMBL/GenBank/DDBJ databases">
        <title>Identification and recombinant expression of a fungal hydrolase from Papiliotrema laurentii that hydrolyzes apple cutin and clears colloidal polyester polyurethane.</title>
        <authorList>
            <consortium name="DOE Joint Genome Institute"/>
            <person name="Roman V.A."/>
            <person name="Bojanowski C."/>
            <person name="Crable B.R."/>
            <person name="Wagner D.N."/>
            <person name="Hung C.S."/>
            <person name="Nadeau L.J."/>
            <person name="Schratz L."/>
            <person name="Haridas S."/>
            <person name="Pangilinan J."/>
            <person name="Lipzen A."/>
            <person name="Na H."/>
            <person name="Yan M."/>
            <person name="Ng V."/>
            <person name="Grigoriev I.V."/>
            <person name="Spatafora J.W."/>
            <person name="Barlow D."/>
            <person name="Biffinger J."/>
            <person name="Kelley-Loughnane N."/>
            <person name="Varaljay V.A."/>
            <person name="Crookes-Goodson W.J."/>
        </authorList>
    </citation>
    <scope>NUCLEOTIDE SEQUENCE</scope>
    <source>
        <strain evidence="9">5307AH</strain>
    </source>
</reference>
<evidence type="ECO:0000313" key="9">
    <source>
        <dbReference type="EMBL" id="KAK1927725.1"/>
    </source>
</evidence>
<dbReference type="GO" id="GO:0016020">
    <property type="term" value="C:membrane"/>
    <property type="evidence" value="ECO:0007669"/>
    <property type="project" value="UniProtKB-SubCell"/>
</dbReference>
<keyword evidence="2" id="KW-0813">Transport</keyword>
<evidence type="ECO:0000256" key="4">
    <source>
        <dbReference type="ARBA" id="ARBA00022989"/>
    </source>
</evidence>
<evidence type="ECO:0000256" key="6">
    <source>
        <dbReference type="SAM" id="MobiDB-lite"/>
    </source>
</evidence>
<dbReference type="InterPro" id="IPR036259">
    <property type="entry name" value="MFS_trans_sf"/>
</dbReference>
<dbReference type="PANTHER" id="PTHR43791">
    <property type="entry name" value="PERMEASE-RELATED"/>
    <property type="match status" value="1"/>
</dbReference>
<gene>
    <name evidence="9" type="ORF">DB88DRAFT_479038</name>
</gene>
<dbReference type="Gene3D" id="1.20.1250.20">
    <property type="entry name" value="MFS general substrate transporter like domains"/>
    <property type="match status" value="2"/>
</dbReference>
<keyword evidence="5 7" id="KW-0472">Membrane</keyword>
<feature type="transmembrane region" description="Helical" evidence="7">
    <location>
        <begin position="446"/>
        <end position="471"/>
    </location>
</feature>
<evidence type="ECO:0000256" key="2">
    <source>
        <dbReference type="ARBA" id="ARBA00022448"/>
    </source>
</evidence>
<feature type="transmembrane region" description="Helical" evidence="7">
    <location>
        <begin position="304"/>
        <end position="324"/>
    </location>
</feature>
<keyword evidence="3 7" id="KW-0812">Transmembrane</keyword>
<organism evidence="9 10">
    <name type="scientific">Papiliotrema laurentii</name>
    <name type="common">Cryptococcus laurentii</name>
    <dbReference type="NCBI Taxonomy" id="5418"/>
    <lineage>
        <taxon>Eukaryota</taxon>
        <taxon>Fungi</taxon>
        <taxon>Dikarya</taxon>
        <taxon>Basidiomycota</taxon>
        <taxon>Agaricomycotina</taxon>
        <taxon>Tremellomycetes</taxon>
        <taxon>Tremellales</taxon>
        <taxon>Rhynchogastremaceae</taxon>
        <taxon>Papiliotrema</taxon>
    </lineage>
</organism>
<feature type="transmembrane region" description="Helical" evidence="7">
    <location>
        <begin position="225"/>
        <end position="245"/>
    </location>
</feature>
<evidence type="ECO:0000259" key="8">
    <source>
        <dbReference type="PROSITE" id="PS50850"/>
    </source>
</evidence>
<name>A0AAD9L941_PAPLA</name>
<feature type="transmembrane region" description="Helical" evidence="7">
    <location>
        <begin position="330"/>
        <end position="346"/>
    </location>
</feature>
<comment type="caution">
    <text evidence="9">The sequence shown here is derived from an EMBL/GenBank/DDBJ whole genome shotgun (WGS) entry which is preliminary data.</text>
</comment>
<dbReference type="PANTHER" id="PTHR43791:SF23">
    <property type="entry name" value="MAJOR FACILITATOR SUPERFAMILY (MFS) PROFILE DOMAIN-CONTAINING PROTEIN"/>
    <property type="match status" value="1"/>
</dbReference>
<feature type="transmembrane region" description="Helical" evidence="7">
    <location>
        <begin position="161"/>
        <end position="181"/>
    </location>
</feature>
<keyword evidence="10" id="KW-1185">Reference proteome</keyword>
<feature type="transmembrane region" description="Helical" evidence="7">
    <location>
        <begin position="358"/>
        <end position="379"/>
    </location>
</feature>
<dbReference type="FunFam" id="1.20.1250.20:FF:000057">
    <property type="entry name" value="MFS general substrate transporter"/>
    <property type="match status" value="1"/>
</dbReference>
<comment type="subcellular location">
    <subcellularLocation>
        <location evidence="1">Membrane</location>
        <topology evidence="1">Multi-pass membrane protein</topology>
    </subcellularLocation>
</comment>
<dbReference type="Pfam" id="PF07690">
    <property type="entry name" value="MFS_1"/>
    <property type="match status" value="1"/>
</dbReference>
<keyword evidence="4 7" id="KW-1133">Transmembrane helix</keyword>